<feature type="transmembrane region" description="Helical" evidence="1">
    <location>
        <begin position="367"/>
        <end position="388"/>
    </location>
</feature>
<evidence type="ECO:0000313" key="2">
    <source>
        <dbReference type="EMBL" id="QLG60931.1"/>
    </source>
</evidence>
<feature type="transmembrane region" description="Helical" evidence="1">
    <location>
        <begin position="280"/>
        <end position="299"/>
    </location>
</feature>
<dbReference type="GeneID" id="56036576"/>
<dbReference type="PANTHER" id="PTHR35337:SF1">
    <property type="entry name" value="SLR1478 PROTEIN"/>
    <property type="match status" value="1"/>
</dbReference>
<gene>
    <name evidence="2" type="ORF">HUG12_03915</name>
</gene>
<keyword evidence="3" id="KW-1185">Reference proteome</keyword>
<keyword evidence="1" id="KW-1133">Transmembrane helix</keyword>
<dbReference type="Proteomes" id="UP000509626">
    <property type="component" value="Chromosome"/>
</dbReference>
<dbReference type="Pfam" id="PF01944">
    <property type="entry name" value="SpoIIM"/>
    <property type="match status" value="1"/>
</dbReference>
<keyword evidence="1" id="KW-0472">Membrane</keyword>
<name>A0A7D5L975_9EURY</name>
<feature type="transmembrane region" description="Helical" evidence="1">
    <location>
        <begin position="395"/>
        <end position="419"/>
    </location>
</feature>
<protein>
    <submittedName>
        <fullName evidence="2">Stage II sporulation protein M</fullName>
    </submittedName>
</protein>
<feature type="transmembrane region" description="Helical" evidence="1">
    <location>
        <begin position="478"/>
        <end position="497"/>
    </location>
</feature>
<feature type="transmembrane region" description="Helical" evidence="1">
    <location>
        <begin position="31"/>
        <end position="56"/>
    </location>
</feature>
<accession>A0A7D5L975</accession>
<feature type="transmembrane region" description="Helical" evidence="1">
    <location>
        <begin position="194"/>
        <end position="217"/>
    </location>
</feature>
<organism evidence="2 3">
    <name type="scientific">Halorarum salinum</name>
    <dbReference type="NCBI Taxonomy" id="2743089"/>
    <lineage>
        <taxon>Archaea</taxon>
        <taxon>Methanobacteriati</taxon>
        <taxon>Methanobacteriota</taxon>
        <taxon>Stenosarchaea group</taxon>
        <taxon>Halobacteria</taxon>
        <taxon>Halobacteriales</taxon>
        <taxon>Haloferacaceae</taxon>
        <taxon>Halorarum</taxon>
    </lineage>
</organism>
<dbReference type="OrthoDB" id="343191at2157"/>
<feature type="transmembrane region" description="Helical" evidence="1">
    <location>
        <begin position="333"/>
        <end position="355"/>
    </location>
</feature>
<dbReference type="AlphaFoldDB" id="A0A7D5L975"/>
<dbReference type="PANTHER" id="PTHR35337">
    <property type="entry name" value="SLR1478 PROTEIN"/>
    <property type="match status" value="1"/>
</dbReference>
<dbReference type="RefSeq" id="WP_179267517.1">
    <property type="nucleotide sequence ID" value="NZ_CP058579.1"/>
</dbReference>
<feature type="transmembrane region" description="Helical" evidence="1">
    <location>
        <begin position="439"/>
        <end position="457"/>
    </location>
</feature>
<dbReference type="EMBL" id="CP058579">
    <property type="protein sequence ID" value="QLG60931.1"/>
    <property type="molecule type" value="Genomic_DNA"/>
</dbReference>
<sequence length="507" mass="49826">MSTDRSPSVSGALTAAGRVLADHPLSVVSAYLLGVAVLPVARVPFLVALAGAVVLLDSAGRVEPLVEALADEAAVVRDGSDGGGGEFGGPEGAVSPELGSAIEGVLLPEVGLLLLAGVLAALLVGALARAVASAVAYGTLWAALDGRPPLEDGVAAAGRWRSYLGLLLVRVGVVVPAVGVPVVAGIAVGGLPGLVVGGVLGLGGLLVLLVVTLLLAFARPAVVVDDAGASTAVRRSAGFVRRRPIATGAFAFVAAGVYVGVSTLVALLNVAGAGRAGAPVLSLAVAPVLDTFATALYAGRGLPARERRPVRTRIRTGLGGGVRELGRFVRGHPAANVLGALFVAAGAAGGYALTAPTGVSVPPPEDVGLVFGAVPVGPFVNIAANNWLVSAGTAFGGLAIGVPAAASLLFNGALIGALAGVFDRVAFLALVAPHGVLELPAVAVAGGLGLHLGAVGWRGLRGRADAAAVAAELRRATMVLVGLALVLVVASFVEAFLTPRIAAFVLG</sequence>
<evidence type="ECO:0000313" key="3">
    <source>
        <dbReference type="Proteomes" id="UP000509626"/>
    </source>
</evidence>
<feature type="transmembrane region" description="Helical" evidence="1">
    <location>
        <begin position="245"/>
        <end position="268"/>
    </location>
</feature>
<keyword evidence="1" id="KW-0812">Transmembrane</keyword>
<proteinExistence type="predicted"/>
<dbReference type="KEGG" id="halu:HUG12_03915"/>
<dbReference type="InterPro" id="IPR002798">
    <property type="entry name" value="SpoIIM-like"/>
</dbReference>
<evidence type="ECO:0000256" key="1">
    <source>
        <dbReference type="SAM" id="Phobius"/>
    </source>
</evidence>
<reference evidence="2 3" key="1">
    <citation type="submission" date="2020-06" db="EMBL/GenBank/DDBJ databases">
        <title>NJ-3-1, isolated from saline soil.</title>
        <authorList>
            <person name="Cui H.L."/>
            <person name="Shi X."/>
        </authorList>
    </citation>
    <scope>NUCLEOTIDE SEQUENCE [LARGE SCALE GENOMIC DNA]</scope>
    <source>
        <strain evidence="2 3">NJ-3-1</strain>
    </source>
</reference>
<feature type="transmembrane region" description="Helical" evidence="1">
    <location>
        <begin position="167"/>
        <end position="188"/>
    </location>
</feature>